<proteinExistence type="predicted"/>
<dbReference type="EMBL" id="CP117880">
    <property type="protein sequence ID" value="WDF70115.1"/>
    <property type="molecule type" value="Genomic_DNA"/>
</dbReference>
<organism evidence="2 3">
    <name type="scientific">Sphingobacterium oryzagri</name>
    <dbReference type="NCBI Taxonomy" id="3025669"/>
    <lineage>
        <taxon>Bacteria</taxon>
        <taxon>Pseudomonadati</taxon>
        <taxon>Bacteroidota</taxon>
        <taxon>Sphingobacteriia</taxon>
        <taxon>Sphingobacteriales</taxon>
        <taxon>Sphingobacteriaceae</taxon>
        <taxon>Sphingobacterium</taxon>
    </lineage>
</organism>
<dbReference type="RefSeq" id="WP_274268821.1">
    <property type="nucleotide sequence ID" value="NZ_CP117880.1"/>
</dbReference>
<feature type="coiled-coil region" evidence="1">
    <location>
        <begin position="306"/>
        <end position="445"/>
    </location>
</feature>
<dbReference type="Pfam" id="PF13558">
    <property type="entry name" value="SbcC_Walker_B"/>
    <property type="match status" value="1"/>
</dbReference>
<dbReference type="InterPro" id="IPR027417">
    <property type="entry name" value="P-loop_NTPase"/>
</dbReference>
<evidence type="ECO:0000313" key="2">
    <source>
        <dbReference type="EMBL" id="WDF70115.1"/>
    </source>
</evidence>
<evidence type="ECO:0000256" key="1">
    <source>
        <dbReference type="SAM" id="Coils"/>
    </source>
</evidence>
<dbReference type="Gene3D" id="3.40.50.300">
    <property type="entry name" value="P-loop containing nucleotide triphosphate hydrolases"/>
    <property type="match status" value="2"/>
</dbReference>
<feature type="coiled-coil region" evidence="1">
    <location>
        <begin position="210"/>
        <end position="264"/>
    </location>
</feature>
<feature type="coiled-coil region" evidence="1">
    <location>
        <begin position="552"/>
        <end position="579"/>
    </location>
</feature>
<dbReference type="SUPFAM" id="SSF52540">
    <property type="entry name" value="P-loop containing nucleoside triphosphate hydrolases"/>
    <property type="match status" value="1"/>
</dbReference>
<dbReference type="PANTHER" id="PTHR32114">
    <property type="entry name" value="ABC TRANSPORTER ABCH.3"/>
    <property type="match status" value="1"/>
</dbReference>
<keyword evidence="3" id="KW-1185">Reference proteome</keyword>
<name>A0ABY7WKS5_9SPHI</name>
<feature type="coiled-coil region" evidence="1">
    <location>
        <begin position="676"/>
        <end position="717"/>
    </location>
</feature>
<feature type="coiled-coil region" evidence="1">
    <location>
        <begin position="757"/>
        <end position="784"/>
    </location>
</feature>
<evidence type="ECO:0000313" key="3">
    <source>
        <dbReference type="Proteomes" id="UP001221558"/>
    </source>
</evidence>
<dbReference type="Proteomes" id="UP001221558">
    <property type="component" value="Chromosome"/>
</dbReference>
<gene>
    <name evidence="2" type="ORF">PQ465_06990</name>
</gene>
<keyword evidence="1" id="KW-0175">Coiled coil</keyword>
<sequence length="1013" mass="117168">MLPLYLSIEGLYSYQHKQEIDFTKLTEAGLFGIFGKVGSGKSSIIEAISFALYGETERLNKQERRTYNMLNLKSDAACIVFDFLNFEGRKFRFVAQWKRKKKFEETSTLERYAYTWKDDNWLPLASADGAEVTRLNYPNFRRTIIIPQGQFKEFLELRGKDRSDMMKEIFHLGRFDLGPKVSTLQRKNNNRLEGLKGALSGFEAVSIEILQAKQEELENTQTRLTSVKAETTALEIELTRLTESKRLRTDLQHKKVTADALEAEQPKMQQQERELEVYEVTQAAFREILNQTQLLNKEKELVTHKLEQLSTKKQQVLARLDEKETEWQKIATDYAQIEQFRAETEDLKLLIQVVKQLEQKKILSKRLEDGKPHLLKAQEEERLLNEQVKQAEERLEELRHKKVDTTALLALESWYQQQDNFSSKLQELHARKSSLSDEIDRTKQTFQQLNVSVDGWEQTCKQTEIEWNQQLLQLQQEETQLKVQSKLKEFAESLENGIPCPLCGAIEHPDRMVAHDLAAREIAWQEQQMAIQQNLVQLKENFQLLTRASIIRQDKQDQLAILDEQLGAANEQLQKHRSNFIWTDFSASDKTAFLAYKDKNQLAEEAVKATESAWKATRSQAVAAQAKVEKYRVSLAEFEQNLVVIDSLVQQNIAQLRVLAATEPAQWKEATLVNRKQQLDNRIRYLEDSYRALTESIQQLKTELATVNGQRSSAKEQFQQLYQQLGARQAELSGLLKAHGYDDIIQVQQILQKQLNIAQIRKAIQEFNVNLQTLRGQVHDLERKIAADGYSEIIYEEKLHVYQVKKEALELQIRVVGALEKECAHLQVEFAKKEKLIEEYDRLNLRKSNLTTLENLFRGAGFVNYVSSIHLQRLCEIANLRFHRLTKNNLSLTINENNEFEVVDYLNNGFRRSVKTLSGGQSFQASLCLALALAESIQSLNKADKNFFFIDEGFGTQDADSMNTVFETLQYLHRENRIVGIISHVEELKERIPRAVNVVNDSEKGSIVSYHNE</sequence>
<reference evidence="2 3" key="1">
    <citation type="submission" date="2023-02" db="EMBL/GenBank/DDBJ databases">
        <title>Genome sequence of Sphingobacterium sp. KACC 22765.</title>
        <authorList>
            <person name="Kim S."/>
            <person name="Heo J."/>
            <person name="Kwon S.-W."/>
        </authorList>
    </citation>
    <scope>NUCLEOTIDE SEQUENCE [LARGE SCALE GENOMIC DNA]</scope>
    <source>
        <strain evidence="2 3">KACC 22765</strain>
    </source>
</reference>
<protein>
    <submittedName>
        <fullName evidence="2">SMC family ATPase</fullName>
    </submittedName>
</protein>
<accession>A0ABY7WKS5</accession>
<dbReference type="PANTHER" id="PTHR32114:SF2">
    <property type="entry name" value="ABC TRANSPORTER ABCH.3"/>
    <property type="match status" value="1"/>
</dbReference>